<dbReference type="Proteomes" id="UP000237194">
    <property type="component" value="Unassembled WGS sequence"/>
</dbReference>
<dbReference type="InterPro" id="IPR046779">
    <property type="entry name" value="LapA_adhesin_dom"/>
</dbReference>
<reference evidence="3 4" key="1">
    <citation type="submission" date="2016-08" db="EMBL/GenBank/DDBJ databases">
        <authorList>
            <person name="Seilhamer J.J."/>
        </authorList>
    </citation>
    <scope>NUCLEOTIDE SEQUENCE [LARGE SCALE GENOMIC DNA]</scope>
    <source>
        <strain evidence="3 4">KT-27</strain>
    </source>
</reference>
<feature type="compositionally biased region" description="Basic and acidic residues" evidence="1">
    <location>
        <begin position="236"/>
        <end position="253"/>
    </location>
</feature>
<evidence type="ECO:0000259" key="2">
    <source>
        <dbReference type="Pfam" id="PF20579"/>
    </source>
</evidence>
<comment type="caution">
    <text evidence="3">The sequence shown here is derived from an EMBL/GenBank/DDBJ whole genome shotgun (WGS) entry which is preliminary data.</text>
</comment>
<feature type="region of interest" description="Disordered" evidence="1">
    <location>
        <begin position="227"/>
        <end position="253"/>
    </location>
</feature>
<sequence>MAVTAEAAKEGDANLTFNFQLSNPPQAGTTATLTVNVGGTDYTVTIGADGKGTLSVPNTNVEDVYKDGSEVTATVTAVNGGNFEAVDLTGATTTVAVEDTIDTTTVAVTAEAAKEGDANLTFNFQLSNPPQVGSTTTLTVNVGGTNYTVNVGADGKAGATTTVAVEDTIDTTTVAVTAEAAKEGDANLTFNFQLSNPPQAGSTTTLTVNVGGADYTVTVGADGKGTLSVPNTNVEDVYKDGSEPEQRRRVQRR</sequence>
<proteinExistence type="predicted"/>
<dbReference type="EMBL" id="MIND01000018">
    <property type="protein sequence ID" value="POF86871.1"/>
    <property type="molecule type" value="Genomic_DNA"/>
</dbReference>
<evidence type="ECO:0000256" key="1">
    <source>
        <dbReference type="SAM" id="MobiDB-lite"/>
    </source>
</evidence>
<dbReference type="Pfam" id="PF20579">
    <property type="entry name" value="LapA"/>
    <property type="match status" value="1"/>
</dbReference>
<reference evidence="3 4" key="2">
    <citation type="submission" date="2018-03" db="EMBL/GenBank/DDBJ databases">
        <title>Draft genome of Pseudomonas putida strain KT-27.</title>
        <authorList>
            <person name="Yoshizawa S."/>
            <person name="Khan N.H."/>
            <person name="Nishimura M."/>
            <person name="Chiura H.X."/>
            <person name="Ogura Y."/>
            <person name="Hayashi T."/>
            <person name="Kogure K."/>
        </authorList>
    </citation>
    <scope>NUCLEOTIDE SEQUENCE [LARGE SCALE GENOMIC DNA]</scope>
    <source>
        <strain evidence="3 4">KT-27</strain>
    </source>
</reference>
<protein>
    <recommendedName>
        <fullName evidence="2">LapA adhesin domain-containing protein</fullName>
    </recommendedName>
</protein>
<organism evidence="3 4">
    <name type="scientific">Pseudomonas putida</name>
    <name type="common">Arthrobacter siderocapsulatus</name>
    <dbReference type="NCBI Taxonomy" id="303"/>
    <lineage>
        <taxon>Bacteria</taxon>
        <taxon>Pseudomonadati</taxon>
        <taxon>Pseudomonadota</taxon>
        <taxon>Gammaproteobacteria</taxon>
        <taxon>Pseudomonadales</taxon>
        <taxon>Pseudomonadaceae</taxon>
        <taxon>Pseudomonas</taxon>
    </lineage>
</organism>
<evidence type="ECO:0000313" key="3">
    <source>
        <dbReference type="EMBL" id="POF86871.1"/>
    </source>
</evidence>
<feature type="domain" description="LapA adhesin" evidence="2">
    <location>
        <begin position="4"/>
        <end position="100"/>
    </location>
</feature>
<dbReference type="RefSeq" id="WP_181003758.1">
    <property type="nucleotide sequence ID" value="NZ_MIND01000018.1"/>
</dbReference>
<dbReference type="AlphaFoldDB" id="A0A2S3W7E0"/>
<accession>A0A2S3W7E0</accession>
<name>A0A2S3W7E0_PSEPU</name>
<evidence type="ECO:0000313" key="4">
    <source>
        <dbReference type="Proteomes" id="UP000237194"/>
    </source>
</evidence>
<gene>
    <name evidence="3" type="ORF">BGP80_02510</name>
</gene>